<dbReference type="InterPro" id="IPR014718">
    <property type="entry name" value="GH-type_carb-bd"/>
</dbReference>
<accession>A0A0R1JAN6</accession>
<sequence length="290" mass="33472">MEIYQLKNDYLTVDVKSTGAEMISVKNNEDTEFIWQADPEIWGRHAPVLFPIVGRLKDDHYFVDGNEYQLNQHGFARDQEFSLESQTDSKLVFLLTTNEELLKKYPYHFELRVIYQLVKDSIQVSYIVNNLENDDIYFSIGAHPGFSVPFEKDLNFEDFRVGISPSELRTSIPLVGSNIDLNKEFKVANQDLELTHDVFAEDAIIYRLNDPAVLTIESEKSEHKLTVDTGNAKFVGIWSPYPKKGNFVCIEPWWGIADKIDTDNQFQTKYGINKLAPDDQFEAYYSISIK</sequence>
<dbReference type="GO" id="GO:0016853">
    <property type="term" value="F:isomerase activity"/>
    <property type="evidence" value="ECO:0007669"/>
    <property type="project" value="InterPro"/>
</dbReference>
<dbReference type="PANTHER" id="PTHR11122:SF13">
    <property type="entry name" value="GLUCOSE-6-PHOSPHATE 1-EPIMERASE"/>
    <property type="match status" value="1"/>
</dbReference>
<dbReference type="RefSeq" id="WP_057764190.1">
    <property type="nucleotide sequence ID" value="NZ_AZDG01000002.1"/>
</dbReference>
<dbReference type="InterPro" id="IPR008183">
    <property type="entry name" value="Aldose_1/G6P_1-epimerase"/>
</dbReference>
<dbReference type="PATRIC" id="fig|1423811.3.peg.1003"/>
<dbReference type="OrthoDB" id="9795355at2"/>
<dbReference type="STRING" id="1423811.FC72_GL000991"/>
<evidence type="ECO:0000313" key="1">
    <source>
        <dbReference type="EMBL" id="KRK65521.1"/>
    </source>
</evidence>
<keyword evidence="2" id="KW-1185">Reference proteome</keyword>
<dbReference type="CDD" id="cd09024">
    <property type="entry name" value="Aldose_epim_lacX"/>
    <property type="match status" value="1"/>
</dbReference>
<dbReference type="SUPFAM" id="SSF74650">
    <property type="entry name" value="Galactose mutarotase-like"/>
    <property type="match status" value="1"/>
</dbReference>
<dbReference type="Gene3D" id="2.70.98.10">
    <property type="match status" value="1"/>
</dbReference>
<dbReference type="GO" id="GO:0030246">
    <property type="term" value="F:carbohydrate binding"/>
    <property type="evidence" value="ECO:0007669"/>
    <property type="project" value="InterPro"/>
</dbReference>
<dbReference type="InterPro" id="IPR037481">
    <property type="entry name" value="LacX"/>
</dbReference>
<dbReference type="GO" id="GO:0005975">
    <property type="term" value="P:carbohydrate metabolic process"/>
    <property type="evidence" value="ECO:0007669"/>
    <property type="project" value="InterPro"/>
</dbReference>
<dbReference type="Pfam" id="PF01263">
    <property type="entry name" value="Aldose_epim"/>
    <property type="match status" value="1"/>
</dbReference>
<dbReference type="AlphaFoldDB" id="A0A0R1JAN6"/>
<dbReference type="Proteomes" id="UP000050929">
    <property type="component" value="Unassembled WGS sequence"/>
</dbReference>
<reference evidence="1 2" key="1">
    <citation type="journal article" date="2015" name="Genome Announc.">
        <title>Expanding the biotechnology potential of lactobacilli through comparative genomics of 213 strains and associated genera.</title>
        <authorList>
            <person name="Sun Z."/>
            <person name="Harris H.M."/>
            <person name="McCann A."/>
            <person name="Guo C."/>
            <person name="Argimon S."/>
            <person name="Zhang W."/>
            <person name="Yang X."/>
            <person name="Jeffery I.B."/>
            <person name="Cooney J.C."/>
            <person name="Kagawa T.F."/>
            <person name="Liu W."/>
            <person name="Song Y."/>
            <person name="Salvetti E."/>
            <person name="Wrobel A."/>
            <person name="Rasinkangas P."/>
            <person name="Parkhill J."/>
            <person name="Rea M.C."/>
            <person name="O'Sullivan O."/>
            <person name="Ritari J."/>
            <person name="Douillard F.P."/>
            <person name="Paul Ross R."/>
            <person name="Yang R."/>
            <person name="Briner A.E."/>
            <person name="Felis G.E."/>
            <person name="de Vos W.M."/>
            <person name="Barrangou R."/>
            <person name="Klaenhammer T.R."/>
            <person name="Caufield P.W."/>
            <person name="Cui Y."/>
            <person name="Zhang H."/>
            <person name="O'Toole P.W."/>
        </authorList>
    </citation>
    <scope>NUCLEOTIDE SEQUENCE [LARGE SCALE GENOMIC DNA]</scope>
    <source>
        <strain evidence="1 2">DSM 20183</strain>
    </source>
</reference>
<dbReference type="EMBL" id="AZDG01000002">
    <property type="protein sequence ID" value="KRK65521.1"/>
    <property type="molecule type" value="Genomic_DNA"/>
</dbReference>
<proteinExistence type="predicted"/>
<dbReference type="InterPro" id="IPR011013">
    <property type="entry name" value="Gal_mutarotase_sf_dom"/>
</dbReference>
<dbReference type="PANTHER" id="PTHR11122">
    <property type="entry name" value="APOSPORY-ASSOCIATED PROTEIN C-RELATED"/>
    <property type="match status" value="1"/>
</dbReference>
<protein>
    <submittedName>
        <fullName evidence="1">Aldose epimerase</fullName>
    </submittedName>
</protein>
<evidence type="ECO:0000313" key="2">
    <source>
        <dbReference type="Proteomes" id="UP000050929"/>
    </source>
</evidence>
<organism evidence="1 2">
    <name type="scientific">Companilactobacillus tucceti DSM 20183</name>
    <dbReference type="NCBI Taxonomy" id="1423811"/>
    <lineage>
        <taxon>Bacteria</taxon>
        <taxon>Bacillati</taxon>
        <taxon>Bacillota</taxon>
        <taxon>Bacilli</taxon>
        <taxon>Lactobacillales</taxon>
        <taxon>Lactobacillaceae</taxon>
        <taxon>Companilactobacillus</taxon>
    </lineage>
</organism>
<comment type="caution">
    <text evidence="1">The sequence shown here is derived from an EMBL/GenBank/DDBJ whole genome shotgun (WGS) entry which is preliminary data.</text>
</comment>
<gene>
    <name evidence="1" type="ORF">FC72_GL000991</name>
</gene>
<name>A0A0R1JAN6_9LACO</name>